<gene>
    <name evidence="1" type="ORF">MSj_00848</name>
</gene>
<proteinExistence type="predicted"/>
<evidence type="ECO:0000313" key="1">
    <source>
        <dbReference type="EMBL" id="GBL09369.1"/>
    </source>
</evidence>
<sequence length="52" mass="6235">MQNWIDRAVNSQKFSVITSENSANKIYIRPQCKKQIRIVIYLHSYLYQTCKI</sequence>
<dbReference type="EMBL" id="BDSG01000014">
    <property type="protein sequence ID" value="GBL09369.1"/>
    <property type="molecule type" value="Genomic_DNA"/>
</dbReference>
<evidence type="ECO:0000313" key="2">
    <source>
        <dbReference type="Proteomes" id="UP000248272"/>
    </source>
</evidence>
<organism evidence="1 2">
    <name type="scientific">Microcystis aeruginosa Sj</name>
    <dbReference type="NCBI Taxonomy" id="1979544"/>
    <lineage>
        <taxon>Bacteria</taxon>
        <taxon>Bacillati</taxon>
        <taxon>Cyanobacteriota</taxon>
        <taxon>Cyanophyceae</taxon>
        <taxon>Oscillatoriophycideae</taxon>
        <taxon>Chroococcales</taxon>
        <taxon>Microcystaceae</taxon>
        <taxon>Microcystis</taxon>
    </lineage>
</organism>
<reference evidence="1 2" key="1">
    <citation type="journal article" date="2018" name="Front. Microbiol.">
        <title>Adaptation of the Freshwater Bloom-Forming Cyanobacterium Microcystis aeruginosa to Brackish Water Is Driven by Recent Horizontal Transfer of Sucrose Genes.</title>
        <authorList>
            <person name="Tanabe Y."/>
            <person name="Hodoki Y."/>
            <person name="Sano T."/>
            <person name="Tada K."/>
            <person name="Watanabe M.M."/>
        </authorList>
    </citation>
    <scope>NUCLEOTIDE SEQUENCE [LARGE SCALE GENOMIC DNA]</scope>
    <source>
        <strain evidence="1 2">Sj</strain>
    </source>
</reference>
<name>A0A2Z6UHQ7_MICAE</name>
<comment type="caution">
    <text evidence="1">The sequence shown here is derived from an EMBL/GenBank/DDBJ whole genome shotgun (WGS) entry which is preliminary data.</text>
</comment>
<accession>A0A2Z6UHQ7</accession>
<protein>
    <submittedName>
        <fullName evidence="1">Uncharacterized protein</fullName>
    </submittedName>
</protein>
<dbReference type="AlphaFoldDB" id="A0A2Z6UHQ7"/>
<dbReference type="Proteomes" id="UP000248272">
    <property type="component" value="Unassembled WGS sequence"/>
</dbReference>